<keyword evidence="3" id="KW-0812">Transmembrane</keyword>
<feature type="transmembrane region" description="Helical" evidence="3">
    <location>
        <begin position="726"/>
        <end position="746"/>
    </location>
</feature>
<dbReference type="Pfam" id="PF00498">
    <property type="entry name" value="FHA"/>
    <property type="match status" value="1"/>
</dbReference>
<dbReference type="EMBL" id="WWBZ02000016">
    <property type="protein sequence ID" value="KAF4309472.1"/>
    <property type="molecule type" value="Genomic_DNA"/>
</dbReference>
<dbReference type="PANTHER" id="PTHR15715:SF46">
    <property type="entry name" value="TO VACUOLE TARGETING VPS64, PUTATIVE (AFU_ORTHOLOGUE AFUA_2G02420)-RELATED"/>
    <property type="match status" value="1"/>
</dbReference>
<evidence type="ECO:0000256" key="2">
    <source>
        <dbReference type="SAM" id="MobiDB-lite"/>
    </source>
</evidence>
<feature type="coiled-coil region" evidence="1">
    <location>
        <begin position="584"/>
        <end position="625"/>
    </location>
</feature>
<feature type="region of interest" description="Disordered" evidence="2">
    <location>
        <begin position="521"/>
        <end position="565"/>
    </location>
</feature>
<dbReference type="InterPro" id="IPR000253">
    <property type="entry name" value="FHA_dom"/>
</dbReference>
<feature type="domain" description="FHA" evidence="4">
    <location>
        <begin position="191"/>
        <end position="248"/>
    </location>
</feature>
<dbReference type="InterPro" id="IPR051176">
    <property type="entry name" value="Cent_Immune-Sig_Mod"/>
</dbReference>
<dbReference type="Gene3D" id="2.60.200.20">
    <property type="match status" value="1"/>
</dbReference>
<keyword evidence="6" id="KW-1185">Reference proteome</keyword>
<comment type="caution">
    <text evidence="5">The sequence shown here is derived from an EMBL/GenBank/DDBJ whole genome shotgun (WGS) entry which is preliminary data.</text>
</comment>
<keyword evidence="3" id="KW-0472">Membrane</keyword>
<feature type="compositionally biased region" description="Polar residues" evidence="2">
    <location>
        <begin position="690"/>
        <end position="700"/>
    </location>
</feature>
<dbReference type="OrthoDB" id="687730at2759"/>
<feature type="compositionally biased region" description="Pro residues" evidence="2">
    <location>
        <begin position="439"/>
        <end position="449"/>
    </location>
</feature>
<organism evidence="5 6">
    <name type="scientific">Botryosphaeria dothidea</name>
    <dbReference type="NCBI Taxonomy" id="55169"/>
    <lineage>
        <taxon>Eukaryota</taxon>
        <taxon>Fungi</taxon>
        <taxon>Dikarya</taxon>
        <taxon>Ascomycota</taxon>
        <taxon>Pezizomycotina</taxon>
        <taxon>Dothideomycetes</taxon>
        <taxon>Dothideomycetes incertae sedis</taxon>
        <taxon>Botryosphaeriales</taxon>
        <taxon>Botryosphaeriaceae</taxon>
        <taxon>Botryosphaeria</taxon>
    </lineage>
</organism>
<proteinExistence type="predicted"/>
<keyword evidence="1" id="KW-0175">Coiled coil</keyword>
<dbReference type="GO" id="GO:0005737">
    <property type="term" value="C:cytoplasm"/>
    <property type="evidence" value="ECO:0007669"/>
    <property type="project" value="TreeGrafter"/>
</dbReference>
<gene>
    <name evidence="5" type="ORF">GTA08_BOTSDO02184</name>
</gene>
<feature type="compositionally biased region" description="Low complexity" evidence="2">
    <location>
        <begin position="116"/>
        <end position="132"/>
    </location>
</feature>
<dbReference type="SMART" id="SM00240">
    <property type="entry name" value="FHA"/>
    <property type="match status" value="1"/>
</dbReference>
<dbReference type="FunFam" id="2.60.200.20:FF:000127">
    <property type="entry name" value="Uncharacterized protein C3H7.13"/>
    <property type="match status" value="1"/>
</dbReference>
<name>A0A8H4J072_9PEZI</name>
<sequence length="755" mass="81276">MTAVAPPLNFQPNARTGWSAPNAAPAGLNSMSADDVSRMFMPPQRKSAQRSNSSSSISSTSSTSTIASSSAQTNGIQQPPPQDPNAWGSRKKPARGLWPSSKAEPIAGLSTARPQSIASSSSGPSAASAISALHTPSSMLPSQHGQAAQTQQNGAARGQSQNEPPAILHLVPLNGTFERKTITVPYFPEVLRIGRQTNNKTIPTPLNGYFDSKVLSRQHAEIWADRSGKIWIRDVKSSNGTFVNGTRLSPENRDSEAHELREQDMLELGIDIVSEDQKTIVHHKVAAKVEHAGIYPNNNVLDLNFGDLDPSVNGNLLTSPLGPGVGQGRGRTGSQGSMASNGRLGSAPQSVAGSNMTGMSQQRHTNFWLQPVTMEQIVKKLNSEMKQARQQSQELQRTGQYIESLLASDPKKEQNKTSSPMTKHSPMKGGDIKARFSDPPAPPPSQPLPEKPDAAQPSLRRAETEKPKLPPNLNAAKGDANLQITTLVEALSNTKKEVDLQSVRLKELEDLLAQERLARESAEERARRLESEKQKDLAQEDSETCTNGVSDVTSEEPSVPTGSSVSENTIIIEPPQTSETDASTAQLQQRIESMVAEMERMRHEMEAYKQRAEKAEAESAKDRQTLAEMIESIRKQDMNHSIRAGGARESKDDQTHEDAVGVDGANDALSKHGTVADRSPGSGAGVPETAFQNGRPTQKDQGVFSKGNGPHALVTKSPGGEQLAHVGPYASMVGVVVLGLSIMAYINGWQKPLER</sequence>
<feature type="region of interest" description="Disordered" evidence="2">
    <location>
        <begin position="664"/>
        <end position="711"/>
    </location>
</feature>
<dbReference type="SUPFAM" id="SSF49879">
    <property type="entry name" value="SMAD/FHA domain"/>
    <property type="match status" value="1"/>
</dbReference>
<feature type="compositionally biased region" description="Basic and acidic residues" evidence="2">
    <location>
        <begin position="521"/>
        <end position="538"/>
    </location>
</feature>
<keyword evidence="3" id="KW-1133">Transmembrane helix</keyword>
<dbReference type="InterPro" id="IPR008984">
    <property type="entry name" value="SMAD_FHA_dom_sf"/>
</dbReference>
<feature type="region of interest" description="Disordered" evidence="2">
    <location>
        <begin position="319"/>
        <end position="357"/>
    </location>
</feature>
<evidence type="ECO:0000256" key="3">
    <source>
        <dbReference type="SAM" id="Phobius"/>
    </source>
</evidence>
<dbReference type="PANTHER" id="PTHR15715">
    <property type="entry name" value="CENTROSOMAL PROTEIN OF 170 KDA"/>
    <property type="match status" value="1"/>
</dbReference>
<evidence type="ECO:0000313" key="5">
    <source>
        <dbReference type="EMBL" id="KAF4309472.1"/>
    </source>
</evidence>
<dbReference type="AlphaFoldDB" id="A0A8H4J072"/>
<feature type="compositionally biased region" description="Low complexity" evidence="2">
    <location>
        <begin position="49"/>
        <end position="74"/>
    </location>
</feature>
<reference evidence="5" key="1">
    <citation type="submission" date="2020-04" db="EMBL/GenBank/DDBJ databases">
        <title>Genome Assembly and Annotation of Botryosphaeria dothidea sdau 11-99, a Latent Pathogen of Apple Fruit Ring Rot in China.</title>
        <authorList>
            <person name="Yu C."/>
            <person name="Diao Y."/>
            <person name="Lu Q."/>
            <person name="Zhao J."/>
            <person name="Cui S."/>
            <person name="Peng C."/>
            <person name="He B."/>
            <person name="Liu H."/>
        </authorList>
    </citation>
    <scope>NUCLEOTIDE SEQUENCE [LARGE SCALE GENOMIC DNA]</scope>
    <source>
        <strain evidence="5">Sdau11-99</strain>
    </source>
</reference>
<feature type="compositionally biased region" description="Polar residues" evidence="2">
    <location>
        <begin position="347"/>
        <end position="357"/>
    </location>
</feature>
<evidence type="ECO:0000259" key="4">
    <source>
        <dbReference type="PROSITE" id="PS50006"/>
    </source>
</evidence>
<feature type="compositionally biased region" description="Low complexity" evidence="2">
    <location>
        <begin position="143"/>
        <end position="159"/>
    </location>
</feature>
<accession>A0A8H4J072</accession>
<dbReference type="Proteomes" id="UP000572817">
    <property type="component" value="Unassembled WGS sequence"/>
</dbReference>
<feature type="region of interest" description="Disordered" evidence="2">
    <location>
        <begin position="405"/>
        <end position="477"/>
    </location>
</feature>
<evidence type="ECO:0000256" key="1">
    <source>
        <dbReference type="SAM" id="Coils"/>
    </source>
</evidence>
<evidence type="ECO:0000313" key="6">
    <source>
        <dbReference type="Proteomes" id="UP000572817"/>
    </source>
</evidence>
<feature type="compositionally biased region" description="Polar residues" evidence="2">
    <location>
        <begin position="544"/>
        <end position="565"/>
    </location>
</feature>
<dbReference type="PROSITE" id="PS50006">
    <property type="entry name" value="FHA_DOMAIN"/>
    <property type="match status" value="1"/>
</dbReference>
<feature type="region of interest" description="Disordered" evidence="2">
    <location>
        <begin position="1"/>
        <end position="161"/>
    </location>
</feature>
<protein>
    <submittedName>
        <fullName evidence="5">Cytoplasm to vacuole targeting vps64</fullName>
    </submittedName>
</protein>
<dbReference type="CDD" id="cd22679">
    <property type="entry name" value="FHA_SLMAP"/>
    <property type="match status" value="1"/>
</dbReference>
<feature type="compositionally biased region" description="Gly residues" evidence="2">
    <location>
        <begin position="323"/>
        <end position="333"/>
    </location>
</feature>